<organism evidence="1">
    <name type="scientific">Drosophila melanogaster</name>
    <name type="common">Fruit fly</name>
    <dbReference type="NCBI Taxonomy" id="7227"/>
    <lineage>
        <taxon>Eukaryota</taxon>
        <taxon>Metazoa</taxon>
        <taxon>Ecdysozoa</taxon>
        <taxon>Arthropoda</taxon>
        <taxon>Hexapoda</taxon>
        <taxon>Insecta</taxon>
        <taxon>Pterygota</taxon>
        <taxon>Neoptera</taxon>
        <taxon>Endopterygota</taxon>
        <taxon>Diptera</taxon>
        <taxon>Brachycera</taxon>
        <taxon>Muscomorpha</taxon>
        <taxon>Ephydroidea</taxon>
        <taxon>Drosophilidae</taxon>
        <taxon>Drosophila</taxon>
        <taxon>Sophophora</taxon>
    </lineage>
</organism>
<dbReference type="EMBL" id="AY070859">
    <property type="protein sequence ID" value="AAL48481.1"/>
    <property type="molecule type" value="mRNA"/>
</dbReference>
<sequence length="46" mass="5662">MNKLKRMKPTPNNFTTFCSENSHIDDNKKKTIQNERRQNLFLFYLR</sequence>
<proteinExistence type="evidence at transcript level"/>
<evidence type="ECO:0000313" key="1">
    <source>
        <dbReference type="EMBL" id="AAL48481.1"/>
    </source>
</evidence>
<reference evidence="1" key="1">
    <citation type="submission" date="2001-12" db="EMBL/GenBank/DDBJ databases">
        <authorList>
            <person name="Stapleton M."/>
            <person name="Brokstein P."/>
            <person name="Hong L."/>
            <person name="Agbayani A."/>
            <person name="Carlson J."/>
            <person name="Champe M."/>
            <person name="Chavez C."/>
            <person name="Dorsett V."/>
            <person name="Dresnek D."/>
            <person name="Farfan D."/>
            <person name="Frise E."/>
            <person name="George R."/>
            <person name="Gonzalez M."/>
            <person name="Guarin H."/>
            <person name="Kronmiller B."/>
            <person name="Li P."/>
            <person name="Liao G."/>
            <person name="Miranda A."/>
            <person name="Mungall C.J."/>
            <person name="Nunoo J."/>
            <person name="Pacleb J."/>
            <person name="Paragas V."/>
            <person name="Park S."/>
            <person name="Patel S."/>
            <person name="Phouanenavong S."/>
            <person name="Wan K."/>
            <person name="Yu C."/>
            <person name="Lewis S.E."/>
            <person name="Rubin G.M."/>
            <person name="Celniker S."/>
        </authorList>
    </citation>
    <scope>NUCLEOTIDE SEQUENCE</scope>
</reference>
<protein>
    <submittedName>
        <fullName evidence="1">GM10858p</fullName>
    </submittedName>
</protein>
<accession>Q8T944</accession>
<name>Q8T944_DROME</name>
<dbReference type="AlphaFoldDB" id="Q8T944"/>